<evidence type="ECO:0000256" key="1">
    <source>
        <dbReference type="SAM" id="MobiDB-lite"/>
    </source>
</evidence>
<dbReference type="InterPro" id="IPR005149">
    <property type="entry name" value="Tscrpt_reg_PadR_N"/>
</dbReference>
<dbReference type="eggNOG" id="COG1695">
    <property type="taxonomic scope" value="Bacteria"/>
</dbReference>
<dbReference type="InterPro" id="IPR036388">
    <property type="entry name" value="WH-like_DNA-bd_sf"/>
</dbReference>
<feature type="compositionally biased region" description="Basic and acidic residues" evidence="1">
    <location>
        <begin position="199"/>
        <end position="212"/>
    </location>
</feature>
<proteinExistence type="predicted"/>
<sequence length="212" mass="23677">MDVRTLCLGALTLGDATGYEIRKMFEEGVFSHFLEASYGSIYPALTRLTEEELVTCHSEQQEKRPDKKIYSVTDKGRAAFTEALLEPLAEDKFRSEFLFVMLFAHLLTPERIKALIDEKVEEHRQLSERLSGPAEIGTPAADFIKDFGAVVHKASVDYLEKNRHKVEAIAGASPPRASEPRAPEAPQDGNAARPASQSKSDHRNPKELARIR</sequence>
<protein>
    <submittedName>
        <fullName evidence="3">PadR-like family transcriptional regulator</fullName>
    </submittedName>
</protein>
<evidence type="ECO:0000313" key="4">
    <source>
        <dbReference type="Proteomes" id="UP000028702"/>
    </source>
</evidence>
<dbReference type="Proteomes" id="UP000028702">
    <property type="component" value="Unassembled WGS sequence"/>
</dbReference>
<dbReference type="STRING" id="1333998.M2A_2326"/>
<dbReference type="AlphaFoldDB" id="A0A081BCQ9"/>
<comment type="caution">
    <text evidence="3">The sequence shown here is derived from an EMBL/GenBank/DDBJ whole genome shotgun (WGS) entry which is preliminary data.</text>
</comment>
<dbReference type="PANTHER" id="PTHR43252">
    <property type="entry name" value="TRANSCRIPTIONAL REGULATOR YQJI"/>
    <property type="match status" value="1"/>
</dbReference>
<reference evidence="3 4" key="1">
    <citation type="submission" date="2014-07" db="EMBL/GenBank/DDBJ databases">
        <title>Tepidicaulis marinum gen. nov., sp. nov., a novel marine bacterium denitrifying nitrate to nitrous oxide strictly under microaerobic conditions.</title>
        <authorList>
            <person name="Takeuchi M."/>
            <person name="Yamagishi T."/>
            <person name="Kamagata Y."/>
            <person name="Oshima K."/>
            <person name="Hattori M."/>
            <person name="Katayama T."/>
            <person name="Hanada S."/>
            <person name="Tamaki H."/>
            <person name="Marumo K."/>
            <person name="Maeda H."/>
            <person name="Nedachi M."/>
            <person name="Iwasaki W."/>
            <person name="Suwa Y."/>
            <person name="Sakata S."/>
        </authorList>
    </citation>
    <scope>NUCLEOTIDE SEQUENCE [LARGE SCALE GENOMIC DNA]</scope>
    <source>
        <strain evidence="3 4">MA2</strain>
    </source>
</reference>
<dbReference type="InterPro" id="IPR036390">
    <property type="entry name" value="WH_DNA-bd_sf"/>
</dbReference>
<organism evidence="3 4">
    <name type="scientific">Tepidicaulis marinus</name>
    <dbReference type="NCBI Taxonomy" id="1333998"/>
    <lineage>
        <taxon>Bacteria</taxon>
        <taxon>Pseudomonadati</taxon>
        <taxon>Pseudomonadota</taxon>
        <taxon>Alphaproteobacteria</taxon>
        <taxon>Hyphomicrobiales</taxon>
        <taxon>Parvibaculaceae</taxon>
        <taxon>Tepidicaulis</taxon>
    </lineage>
</organism>
<keyword evidence="4" id="KW-1185">Reference proteome</keyword>
<dbReference type="SUPFAM" id="SSF46785">
    <property type="entry name" value="Winged helix' DNA-binding domain"/>
    <property type="match status" value="1"/>
</dbReference>
<dbReference type="Pfam" id="PF03551">
    <property type="entry name" value="PadR"/>
    <property type="match status" value="1"/>
</dbReference>
<dbReference type="Gene3D" id="1.10.10.10">
    <property type="entry name" value="Winged helix-like DNA-binding domain superfamily/Winged helix DNA-binding domain"/>
    <property type="match status" value="1"/>
</dbReference>
<accession>A0A081BCQ9</accession>
<name>A0A081BCQ9_9HYPH</name>
<feature type="domain" description="Transcription regulator PadR N-terminal" evidence="2">
    <location>
        <begin position="8"/>
        <end position="81"/>
    </location>
</feature>
<feature type="region of interest" description="Disordered" evidence="1">
    <location>
        <begin position="167"/>
        <end position="212"/>
    </location>
</feature>
<dbReference type="PANTHER" id="PTHR43252:SF6">
    <property type="entry name" value="NEGATIVE TRANSCRIPTION REGULATOR PADR"/>
    <property type="match status" value="1"/>
</dbReference>
<dbReference type="RefSeq" id="WP_052379432.1">
    <property type="nucleotide sequence ID" value="NZ_BBIO01000012.1"/>
</dbReference>
<evidence type="ECO:0000259" key="2">
    <source>
        <dbReference type="Pfam" id="PF03551"/>
    </source>
</evidence>
<gene>
    <name evidence="3" type="ORF">M2A_2326</name>
</gene>
<evidence type="ECO:0000313" key="3">
    <source>
        <dbReference type="EMBL" id="GAK45827.1"/>
    </source>
</evidence>
<dbReference type="EMBL" id="BBIO01000012">
    <property type="protein sequence ID" value="GAK45827.1"/>
    <property type="molecule type" value="Genomic_DNA"/>
</dbReference>